<accession>A0ABV2EDP3</accession>
<evidence type="ECO:0008006" key="4">
    <source>
        <dbReference type="Google" id="ProtNLM"/>
    </source>
</evidence>
<protein>
    <recommendedName>
        <fullName evidence="4">Methyltransferase type 11</fullName>
    </recommendedName>
</protein>
<feature type="chain" id="PRO_5045139071" description="Methyltransferase type 11" evidence="1">
    <location>
        <begin position="24"/>
        <end position="256"/>
    </location>
</feature>
<gene>
    <name evidence="2" type="ORF">ABID41_000007</name>
</gene>
<evidence type="ECO:0000313" key="2">
    <source>
        <dbReference type="EMBL" id="MET3524912.1"/>
    </source>
</evidence>
<dbReference type="Proteomes" id="UP001549110">
    <property type="component" value="Unassembled WGS sequence"/>
</dbReference>
<evidence type="ECO:0000313" key="3">
    <source>
        <dbReference type="Proteomes" id="UP001549110"/>
    </source>
</evidence>
<dbReference type="RefSeq" id="WP_331929790.1">
    <property type="nucleotide sequence ID" value="NZ_JBEPLU010000001.1"/>
</dbReference>
<keyword evidence="1" id="KW-0732">Signal</keyword>
<feature type="signal peptide" evidence="1">
    <location>
        <begin position="1"/>
        <end position="23"/>
    </location>
</feature>
<reference evidence="2 3" key="1">
    <citation type="submission" date="2024-06" db="EMBL/GenBank/DDBJ databases">
        <title>Genomic Encyclopedia of Type Strains, Phase IV (KMG-IV): sequencing the most valuable type-strain genomes for metagenomic binning, comparative biology and taxonomic classification.</title>
        <authorList>
            <person name="Goeker M."/>
        </authorList>
    </citation>
    <scope>NUCLEOTIDE SEQUENCE [LARGE SCALE GENOMIC DNA]</scope>
    <source>
        <strain evidence="2 3">DSM 17809</strain>
    </source>
</reference>
<dbReference type="PROSITE" id="PS51257">
    <property type="entry name" value="PROKAR_LIPOPROTEIN"/>
    <property type="match status" value="1"/>
</dbReference>
<sequence>MRTTLAIAATGLLLTGCTQPSYATTKLDCPSKQGELSRVSISDDGKTCAYRSSDGAQVNLELIPVVGGPEATLAKIETELRATPGDGAANASEVNAMIAEAARAKADVAAISAEAARIRDEAIRDAGAKVSISGGDKDGGGRIDLPGVHISESGDGGQVQIGPLKVDSDSDDTTVNIYRNVRMRGEALSREKRGLRATFIYTGDDLPADYRYVGYEAGGPRSGPLTVAKVRSKVDAESGDKIYHDVQELVRRNGGV</sequence>
<organism evidence="2 3">
    <name type="scientific">Phenylobacterium koreense</name>
    <dbReference type="NCBI Taxonomy" id="266125"/>
    <lineage>
        <taxon>Bacteria</taxon>
        <taxon>Pseudomonadati</taxon>
        <taxon>Pseudomonadota</taxon>
        <taxon>Alphaproteobacteria</taxon>
        <taxon>Caulobacterales</taxon>
        <taxon>Caulobacteraceae</taxon>
        <taxon>Phenylobacterium</taxon>
    </lineage>
</organism>
<evidence type="ECO:0000256" key="1">
    <source>
        <dbReference type="SAM" id="SignalP"/>
    </source>
</evidence>
<keyword evidence="3" id="KW-1185">Reference proteome</keyword>
<proteinExistence type="predicted"/>
<dbReference type="EMBL" id="JBEPLU010000001">
    <property type="protein sequence ID" value="MET3524912.1"/>
    <property type="molecule type" value="Genomic_DNA"/>
</dbReference>
<name>A0ABV2EDP3_9CAUL</name>
<comment type="caution">
    <text evidence="2">The sequence shown here is derived from an EMBL/GenBank/DDBJ whole genome shotgun (WGS) entry which is preliminary data.</text>
</comment>